<reference evidence="5" key="1">
    <citation type="submission" date="2025-08" db="UniProtKB">
        <authorList>
            <consortium name="RefSeq"/>
        </authorList>
    </citation>
    <scope>IDENTIFICATION</scope>
</reference>
<evidence type="ECO:0000256" key="1">
    <source>
        <dbReference type="SAM" id="Phobius"/>
    </source>
</evidence>
<keyword evidence="1" id="KW-1133">Transmembrane helix</keyword>
<keyword evidence="1" id="KW-0812">Transmembrane</keyword>
<feature type="transmembrane region" description="Helical" evidence="1">
    <location>
        <begin position="685"/>
        <end position="704"/>
    </location>
</feature>
<feature type="transmembrane region" description="Helical" evidence="1">
    <location>
        <begin position="572"/>
        <end position="595"/>
    </location>
</feature>
<feature type="signal peptide" evidence="2">
    <location>
        <begin position="1"/>
        <end position="15"/>
    </location>
</feature>
<dbReference type="PANTHER" id="PTHR11161">
    <property type="entry name" value="O-ACYLTRANSFERASE"/>
    <property type="match status" value="1"/>
</dbReference>
<feature type="transmembrane region" description="Helical" evidence="1">
    <location>
        <begin position="255"/>
        <end position="279"/>
    </location>
</feature>
<feature type="transmembrane region" description="Helical" evidence="1">
    <location>
        <begin position="758"/>
        <end position="782"/>
    </location>
</feature>
<feature type="transmembrane region" description="Helical" evidence="1">
    <location>
        <begin position="484"/>
        <end position="506"/>
    </location>
</feature>
<accession>A0A6I9W3X1</accession>
<feature type="transmembrane region" description="Helical" evidence="1">
    <location>
        <begin position="645"/>
        <end position="665"/>
    </location>
</feature>
<dbReference type="GO" id="GO:0016747">
    <property type="term" value="F:acyltransferase activity, transferring groups other than amino-acyl groups"/>
    <property type="evidence" value="ECO:0007669"/>
    <property type="project" value="InterPro"/>
</dbReference>
<dbReference type="InterPro" id="IPR006621">
    <property type="entry name" value="Nose-resist-to-fluoxetine_N"/>
</dbReference>
<evidence type="ECO:0000256" key="2">
    <source>
        <dbReference type="SAM" id="SignalP"/>
    </source>
</evidence>
<evidence type="ECO:0000313" key="5">
    <source>
        <dbReference type="RefSeq" id="XP_011634646.1"/>
    </source>
</evidence>
<dbReference type="AlphaFoldDB" id="A0A6I9W3X1"/>
<keyword evidence="2" id="KW-0732">Signal</keyword>
<protein>
    <submittedName>
        <fullName evidence="5">O-acyltransferase like protein-like isoform X1</fullName>
    </submittedName>
</protein>
<gene>
    <name evidence="5" type="primary">LOC105425525</name>
</gene>
<proteinExistence type="predicted"/>
<feature type="transmembrane region" description="Helical" evidence="1">
    <location>
        <begin position="430"/>
        <end position="451"/>
    </location>
</feature>
<dbReference type="RefSeq" id="XP_011634646.1">
    <property type="nucleotide sequence ID" value="XM_011636344.2"/>
</dbReference>
<organism evidence="4 5">
    <name type="scientific">Pogonomyrmex barbatus</name>
    <name type="common">red harvester ant</name>
    <dbReference type="NCBI Taxonomy" id="144034"/>
    <lineage>
        <taxon>Eukaryota</taxon>
        <taxon>Metazoa</taxon>
        <taxon>Ecdysozoa</taxon>
        <taxon>Arthropoda</taxon>
        <taxon>Hexapoda</taxon>
        <taxon>Insecta</taxon>
        <taxon>Pterygota</taxon>
        <taxon>Neoptera</taxon>
        <taxon>Endopterygota</taxon>
        <taxon>Hymenoptera</taxon>
        <taxon>Apocrita</taxon>
        <taxon>Aculeata</taxon>
        <taxon>Formicoidea</taxon>
        <taxon>Formicidae</taxon>
        <taxon>Myrmicinae</taxon>
        <taxon>Pogonomyrmex</taxon>
    </lineage>
</organism>
<sequence length="791" mass="89018">MRLPFLILLVLSAHAEKETSIETPSGVSDEPILRVRSLPATTNVVEKNWTSLAEMLDVFSVRNLVRNWIEGKYPIGAQCDKDITMYVEGLKNKELWALKVDDASGRFTNGFFWGNSYFTGSASECDYIGKNAVHDTYSKNYIKNSKDTTFEEVREFNMEPRKRINKGLSGTNIWTQANSVEMPFQLGFYMLKLSVNVSYAPTRLIHLGVCLPYSCSASDVAVIGKLAASEFAAKHSSIEKVRDQHNPYDMYTDPIFWILSGVSAVMLILMILGTGYDYYLSKKLAPKKNVIYDLEKHGKLDHLTNGDRKINAVQGKAYLPVPVADSSNGTQSINNNNGHENGLQPSPIKEEQHLSIFEELLLSFSVTANMKIICDRNVGGDTISTVHGLRAISMAWVILGHTCIVVFKYSDNMEYRKVVEKRFLFQTITNGAFSVDTFFFMGGLLVSFLYFRTNAKGDLKRLTQGTRGFASGTLKFIGLLLYRFCRLTTPYMFVLGVVEVSMKYFYANSVFEPPTADHYNCPNYWWRNLLYINTWFPVEQMCMLWSWYLADDTQFYIVGGVILILATNHFKIAACALVSLLISSWATTGYIALVNNHMPSSDDPLALFDKIYDKPWTRLGPYLIGMSVGYFLFKTDCKMKMSKTTVVVGWLLSSACLLSLLYGLYEAELAPVTAAAYSSLSHSAWALGLAWIVIACSTGYGGYVNKILSWPLLYPFSRVTYCSYLVHPLVIRLTAMNLDSPFHLGKDIVMITFLGQLILSYALSFVVSVTFEAPVVSMLKILSPKKRKRIQ</sequence>
<dbReference type="InterPro" id="IPR052728">
    <property type="entry name" value="O2_lipid_transport_reg"/>
</dbReference>
<feature type="chain" id="PRO_5026770713" evidence="2">
    <location>
        <begin position="16"/>
        <end position="791"/>
    </location>
</feature>
<dbReference type="OrthoDB" id="207378at2759"/>
<dbReference type="InterPro" id="IPR002656">
    <property type="entry name" value="Acyl_transf_3_dom"/>
</dbReference>
<keyword evidence="1" id="KW-0472">Membrane</keyword>
<evidence type="ECO:0000313" key="4">
    <source>
        <dbReference type="Proteomes" id="UP000504615"/>
    </source>
</evidence>
<keyword evidence="4" id="KW-1185">Reference proteome</keyword>
<name>A0A6I9W3X1_9HYME</name>
<feature type="transmembrane region" description="Helical" evidence="1">
    <location>
        <begin position="545"/>
        <end position="565"/>
    </location>
</feature>
<dbReference type="Pfam" id="PF01757">
    <property type="entry name" value="Acyl_transf_3"/>
    <property type="match status" value="1"/>
</dbReference>
<feature type="transmembrane region" description="Helical" evidence="1">
    <location>
        <begin position="716"/>
        <end position="738"/>
    </location>
</feature>
<dbReference type="PANTHER" id="PTHR11161:SF72">
    <property type="entry name" value="FI21449P1"/>
    <property type="match status" value="1"/>
</dbReference>
<dbReference type="KEGG" id="pbar:105425525"/>
<evidence type="ECO:0000259" key="3">
    <source>
        <dbReference type="SMART" id="SM00703"/>
    </source>
</evidence>
<dbReference type="Pfam" id="PF20146">
    <property type="entry name" value="NRF"/>
    <property type="match status" value="1"/>
</dbReference>
<dbReference type="SMART" id="SM00703">
    <property type="entry name" value="NRF"/>
    <property type="match status" value="1"/>
</dbReference>
<feature type="transmembrane region" description="Helical" evidence="1">
    <location>
        <begin position="391"/>
        <end position="410"/>
    </location>
</feature>
<feature type="domain" description="Nose resistant-to-fluoxetine protein N-terminal" evidence="3">
    <location>
        <begin position="76"/>
        <end position="245"/>
    </location>
</feature>
<dbReference type="GeneID" id="105425525"/>
<dbReference type="Proteomes" id="UP000504615">
    <property type="component" value="Unplaced"/>
</dbReference>
<feature type="transmembrane region" description="Helical" evidence="1">
    <location>
        <begin position="615"/>
        <end position="633"/>
    </location>
</feature>